<evidence type="ECO:0000259" key="1">
    <source>
        <dbReference type="PROSITE" id="PS51186"/>
    </source>
</evidence>
<evidence type="ECO:0000313" key="2">
    <source>
        <dbReference type="EMBL" id="CAB4919343.1"/>
    </source>
</evidence>
<proteinExistence type="predicted"/>
<dbReference type="InterPro" id="IPR016181">
    <property type="entry name" value="Acyl_CoA_acyltransferase"/>
</dbReference>
<dbReference type="SUPFAM" id="SSF55729">
    <property type="entry name" value="Acyl-CoA N-acyltransferases (Nat)"/>
    <property type="match status" value="1"/>
</dbReference>
<feature type="domain" description="N-acetyltransferase" evidence="1">
    <location>
        <begin position="109"/>
        <end position="247"/>
    </location>
</feature>
<organism evidence="2">
    <name type="scientific">freshwater metagenome</name>
    <dbReference type="NCBI Taxonomy" id="449393"/>
    <lineage>
        <taxon>unclassified sequences</taxon>
        <taxon>metagenomes</taxon>
        <taxon>ecological metagenomes</taxon>
    </lineage>
</organism>
<dbReference type="PROSITE" id="PS51186">
    <property type="entry name" value="GNAT"/>
    <property type="match status" value="1"/>
</dbReference>
<gene>
    <name evidence="2" type="ORF">UFOPK3720_00132</name>
</gene>
<dbReference type="EMBL" id="CAFBNB010000014">
    <property type="protein sequence ID" value="CAB4919343.1"/>
    <property type="molecule type" value="Genomic_DNA"/>
</dbReference>
<dbReference type="AlphaFoldDB" id="A0A6J7HQ01"/>
<accession>A0A6J7HQ01</accession>
<name>A0A6J7HQ01_9ZZZZ</name>
<sequence>MRTEALRRARPGDLFVEWHIDPSGIEAAVIDGDHVAWTRLSRNGSERWATALGDDAGRVAALLGRLDEQARIDGVTVQASVHRDLPSLLRAPETGHWSLWIIGANDVTERTRELAAAAKAIDGADERINSLLRHSESAHVFAGNPAVARWAGVEDGEALVAIAGQEIEASGAAHIVSVCTDPGHRGLGHARAVCSRLVVESVRSGSPVVILEMYAANEAGRALYSSVGFTEAGQYRSGLLRRALTPEGVLG</sequence>
<dbReference type="Pfam" id="PF00583">
    <property type="entry name" value="Acetyltransf_1"/>
    <property type="match status" value="1"/>
</dbReference>
<dbReference type="Gene3D" id="3.40.630.30">
    <property type="match status" value="1"/>
</dbReference>
<dbReference type="InterPro" id="IPR000182">
    <property type="entry name" value="GNAT_dom"/>
</dbReference>
<dbReference type="GO" id="GO:0016747">
    <property type="term" value="F:acyltransferase activity, transferring groups other than amino-acyl groups"/>
    <property type="evidence" value="ECO:0007669"/>
    <property type="project" value="InterPro"/>
</dbReference>
<reference evidence="2" key="1">
    <citation type="submission" date="2020-05" db="EMBL/GenBank/DDBJ databases">
        <authorList>
            <person name="Chiriac C."/>
            <person name="Salcher M."/>
            <person name="Ghai R."/>
            <person name="Kavagutti S V."/>
        </authorList>
    </citation>
    <scope>NUCLEOTIDE SEQUENCE</scope>
</reference>
<protein>
    <submittedName>
        <fullName evidence="2">Unannotated protein</fullName>
    </submittedName>
</protein>